<feature type="compositionally biased region" description="Low complexity" evidence="6">
    <location>
        <begin position="3308"/>
        <end position="3326"/>
    </location>
</feature>
<feature type="region of interest" description="Disordered" evidence="6">
    <location>
        <begin position="2899"/>
        <end position="2993"/>
    </location>
</feature>
<dbReference type="CDD" id="cd00130">
    <property type="entry name" value="PAS"/>
    <property type="match status" value="1"/>
</dbReference>
<dbReference type="InterPro" id="IPR000014">
    <property type="entry name" value="PAS"/>
</dbReference>
<evidence type="ECO:0000256" key="5">
    <source>
        <dbReference type="PROSITE-ProRule" id="PRU00169"/>
    </source>
</evidence>
<feature type="compositionally biased region" description="Low complexity" evidence="6">
    <location>
        <begin position="1050"/>
        <end position="1064"/>
    </location>
</feature>
<dbReference type="SMART" id="SM00387">
    <property type="entry name" value="HATPase_c"/>
    <property type="match status" value="1"/>
</dbReference>
<organism evidence="10 11">
    <name type="scientific">Linnemannia elongata AG-77</name>
    <dbReference type="NCBI Taxonomy" id="1314771"/>
    <lineage>
        <taxon>Eukaryota</taxon>
        <taxon>Fungi</taxon>
        <taxon>Fungi incertae sedis</taxon>
        <taxon>Mucoromycota</taxon>
        <taxon>Mortierellomycotina</taxon>
        <taxon>Mortierellomycetes</taxon>
        <taxon>Mortierellales</taxon>
        <taxon>Mortierellaceae</taxon>
        <taxon>Linnemannia</taxon>
    </lineage>
</organism>
<dbReference type="Pfam" id="PF00512">
    <property type="entry name" value="HisKA"/>
    <property type="match status" value="1"/>
</dbReference>
<feature type="region of interest" description="Disordered" evidence="6">
    <location>
        <begin position="88"/>
        <end position="112"/>
    </location>
</feature>
<evidence type="ECO:0000313" key="11">
    <source>
        <dbReference type="Proteomes" id="UP000078512"/>
    </source>
</evidence>
<dbReference type="InterPro" id="IPR035965">
    <property type="entry name" value="PAS-like_dom_sf"/>
</dbReference>
<dbReference type="InterPro" id="IPR003661">
    <property type="entry name" value="HisK_dim/P_dom"/>
</dbReference>
<dbReference type="SUPFAM" id="SSF55785">
    <property type="entry name" value="PYP-like sensor domain (PAS domain)"/>
    <property type="match status" value="1"/>
</dbReference>
<reference evidence="10 11" key="1">
    <citation type="submission" date="2016-05" db="EMBL/GenBank/DDBJ databases">
        <title>Genome sequencing reveals origins of a unique bacterial endosymbiosis in the earliest lineages of terrestrial Fungi.</title>
        <authorList>
            <consortium name="DOE Joint Genome Institute"/>
            <person name="Uehling J."/>
            <person name="Gryganskyi A."/>
            <person name="Hameed K."/>
            <person name="Tschaplinski T."/>
            <person name="Misztal P."/>
            <person name="Wu S."/>
            <person name="Desiro A."/>
            <person name="Vande Pol N."/>
            <person name="Du Z.-Y."/>
            <person name="Zienkiewicz A."/>
            <person name="Zienkiewicz K."/>
            <person name="Morin E."/>
            <person name="Tisserant E."/>
            <person name="Splivallo R."/>
            <person name="Hainaut M."/>
            <person name="Henrissat B."/>
            <person name="Ohm R."/>
            <person name="Kuo A."/>
            <person name="Yan J."/>
            <person name="Lipzen A."/>
            <person name="Nolan M."/>
            <person name="Labutti K."/>
            <person name="Barry K."/>
            <person name="Goldstein A."/>
            <person name="Labbe J."/>
            <person name="Schadt C."/>
            <person name="Tuskan G."/>
            <person name="Grigoriev I."/>
            <person name="Martin F."/>
            <person name="Vilgalys R."/>
            <person name="Bonito G."/>
        </authorList>
    </citation>
    <scope>NUCLEOTIDE SEQUENCE [LARGE SCALE GENOMIC DNA]</scope>
    <source>
        <strain evidence="10 11">AG-77</strain>
    </source>
</reference>
<dbReference type="SMART" id="SM00448">
    <property type="entry name" value="REC"/>
    <property type="match status" value="1"/>
</dbReference>
<feature type="compositionally biased region" description="Low complexity" evidence="6">
    <location>
        <begin position="2858"/>
        <end position="2867"/>
    </location>
</feature>
<evidence type="ECO:0000259" key="8">
    <source>
        <dbReference type="PROSITE" id="PS50110"/>
    </source>
</evidence>
<feature type="region of interest" description="Disordered" evidence="6">
    <location>
        <begin position="171"/>
        <end position="191"/>
    </location>
</feature>
<dbReference type="Pfam" id="PF02518">
    <property type="entry name" value="HATPase_c"/>
    <property type="match status" value="1"/>
</dbReference>
<evidence type="ECO:0000256" key="4">
    <source>
        <dbReference type="ARBA" id="ARBA00023012"/>
    </source>
</evidence>
<feature type="compositionally biased region" description="Basic and acidic residues" evidence="6">
    <location>
        <begin position="3448"/>
        <end position="3457"/>
    </location>
</feature>
<feature type="compositionally biased region" description="Low complexity" evidence="6">
    <location>
        <begin position="98"/>
        <end position="109"/>
    </location>
</feature>
<dbReference type="Gene3D" id="3.30.565.10">
    <property type="entry name" value="Histidine kinase-like ATPase, C-terminal domain"/>
    <property type="match status" value="1"/>
</dbReference>
<evidence type="ECO:0000256" key="6">
    <source>
        <dbReference type="SAM" id="MobiDB-lite"/>
    </source>
</evidence>
<dbReference type="SUPFAM" id="SSF52540">
    <property type="entry name" value="P-loop containing nucleoside triphosphate hydrolases"/>
    <property type="match status" value="1"/>
</dbReference>
<feature type="domain" description="Histidine kinase" evidence="7">
    <location>
        <begin position="2522"/>
        <end position="2773"/>
    </location>
</feature>
<dbReference type="InterPro" id="IPR027417">
    <property type="entry name" value="P-loop_NTPase"/>
</dbReference>
<feature type="modified residue" description="4-aspartylphosphate" evidence="5">
    <location>
        <position position="3426"/>
    </location>
</feature>
<name>A0A197JQ57_9FUNG</name>
<dbReference type="PROSITE" id="PS50110">
    <property type="entry name" value="RESPONSE_REGULATORY"/>
    <property type="match status" value="1"/>
</dbReference>
<evidence type="ECO:0000259" key="7">
    <source>
        <dbReference type="PROSITE" id="PS50109"/>
    </source>
</evidence>
<evidence type="ECO:0000313" key="10">
    <source>
        <dbReference type="EMBL" id="OAQ26596.1"/>
    </source>
</evidence>
<evidence type="ECO:0000256" key="2">
    <source>
        <dbReference type="ARBA" id="ARBA00022679"/>
    </source>
</evidence>
<dbReference type="Gene3D" id="1.10.287.130">
    <property type="match status" value="1"/>
</dbReference>
<evidence type="ECO:0000259" key="9">
    <source>
        <dbReference type="PROSITE" id="PS50112"/>
    </source>
</evidence>
<dbReference type="SUPFAM" id="SSF56112">
    <property type="entry name" value="Protein kinase-like (PK-like)"/>
    <property type="match status" value="1"/>
</dbReference>
<feature type="region of interest" description="Disordered" evidence="6">
    <location>
        <begin position="1416"/>
        <end position="1466"/>
    </location>
</feature>
<dbReference type="PROSITE" id="PS50112">
    <property type="entry name" value="PAS"/>
    <property type="match status" value="1"/>
</dbReference>
<dbReference type="SMART" id="SM00065">
    <property type="entry name" value="GAF"/>
    <property type="match status" value="1"/>
</dbReference>
<sequence length="3538" mass="387584">MSSTPSSTPSSAPSAPLRTSFSSSTTTTKNSQTTNEPATATPTATITEDNLAVITDCPNATNAAQWFYKPYLQPSAISTTAMSTFTPLEPHHKKNKRSFSSSSSSVSSSTIPLPNTPASLYSNAVSASRLQSQTAIGPGHDPVGGGGIPRIRGEDLYSTYSTGVGTGGYNKRTAGPYSSQSTPSLTGGSFHLNPQPLLPIKDESIYHNPYRAPSHTNTRSFVPPMVQGYEFIGGSQAGNMGLMMGKRISDGVPVTGKLHQSRVLLQHEYRILKRLLIANARYDPTSTPPPKFNPSAEPQTKPEPSSCGETSTSASRSGVCNSAGATTQTTPPTSPHSTATPSGRQQPARESKCHAKPGVKQAVYETGSVETEKYFNRVVEDFIDLDQEDLSILILERLGPNLLSHTHHQFMGLDNLQELYSADGKIEKCVGSPFRDVYTFLVFALKAACVLEALQSSNIAHLAICPTALHWMPAEPKIGPWSPNTDAQSESNGAGNGIGSGAGYSSGGGASSQYTKGPSTLYSLLDTMDINDTKLRLFDFTHSKILSHERARAPNNIVEWQIPGYMEYHLQFLAPEQTGRAETWMDYRTDIYGLGATLFSLLTMQYPNTGNDSVQILQGVLTRDLPPVSDFRPDMPPIVDAILRKMTQKQPSQRYQNAFGFKQDILRCLNILHRTGKIDPFELGNHDISYQFVLPNGLFGRHSEQQLISAAIVQAASAYQQALNSELISSDDDDECYGDFDGGMSCGRPSTLASRNTNDSEDLYVFEDDIVSLKCQLSSKIPLSSKTLLRKPRLFDRGVGKSVHRGTELSDPVVRVIFVSGPSGVGKTVLIRRMSTVARNSGLFAGGVFEAGNSAPYSAILSCIQSVLQQLLTQQTDALASLVIAIRTAFEPDSGIGIICDLVPELKYFFNGSDLPESKDVPLTHSVARFHALILKLIRVISTHFFMTWLIDDLHFADENSIDLLATLVNVNKRLPIVLIITHRDTVDCLIKVKQILGGGNVAGARHPTGFSALGTMQNEFNLGSSGTGCDLMASTPSGSGNMGGGGSDGKSSLPRRSLNRSSSGTSLIVRGGGGVRFIRLQNPPLEAIQEFLASLLHRNKEDVVSLAKALRQKSWLTIRQLVLELYRTQTIYFNCFSREWEWEPCEETLGEIVRRLTGEEFAFLDQRFRALDCDTKKTLICASICGPFFTIRDLQLLASAAFTWSGSGPRTDASDVSAASDSSSTPAAVNSGCKAMAGLQSAIREGILVYTSEPNELRFHHGIMRRVAVNLLDSPEQTEKLHFEMAKILFNTPGQELRTASHVLQSLNLIKKSLAAGKMSKSLMAATLEPVVEADKSNDHKVHCFSGNHSPSVLEEEDNKSSELDGRALRVILSLAGEKSQKSGAQDMALAFWNAAMTLLPEHCWVRPDETETVDGSINNATSTATTSPSCSSSVHSLTSPNSDLQDTDMEELLGSPKSTRSSLRDDARYTLSRQLPLHHEALKLHLQCIEAERWRENFGQAMKMCEIVLANVTDPIDRARVYQHQIEMSVWAYSSPEKATAITIKCLQELGMPEDTQFNPTEEEMMVIFGETHKMLLRHMPELEADPPKICHDPKIAMMMEVMSVASASLYYCNVPFMASGIIQSMRLTCEHGITKDAGRALVSFALTYSTWYGCLDNAYELGKLACDVSNGNQHVIFLFYMTVQQWGEHIAHAVSALEETLTDVDLTCDRLFHTAGMIHVAVIKVLIGRVHLNDLMTSTIDHLAKHIEFGPKSHGVEVMQGVLQLVKCLKGRTQSTTNPELIFDDADYSESKAHAAKRSKNSLNVVHNNSTYQMLKIVAAFVFGHYAFIEQMTDVWHDDPKSIMNFEGSWIAHSIFTVIGLSLANLLRTEKDPEVRKRHQRRLLSIRDRMKMRANKYATNHAAMYYLLEAEMADQRLCQEEEYDDDDDCDEVEVNMEVDDDDEYAAQCRVYNVLSDSRRRGRGGMFIPALKKVFLLYEKAIKFATDGDFPLHKCFAYELAAKCHLRHRLFTSARCLMANSCKVYHNWGAKGKVQWFHKTYPEMFPAPQDDDPAGLARSMFYRPTSDNESSRYAAAASSSCPVANATAAASSGSFRQAASMANAASVCPLAAAAAASTSPWMTASPRSTMSPSDVGNDALNAATVSAAADVCLASTFQAGIGGGGCPSSSSVANGPASATSTGTSILSAPLYSLQNTWINSPRSPEVENVDLDVIDFSSVIEAMQVIASEIDLELLLVKSLGVLNQSVGAKRCSVIISKDHELVLAASLGGDRGRCESVNPPMRFDQCSSLFQGVIHYVINTSAPCLVVNAKDDPRFCADEYLKQHVDLKTVLCAPILHKTALVGVLYMENFPERAFANKRLLVMNLLVQQLGISITNALLYQSVLQSETKLNGLLENMPCGIALWDANAENCQYINSTWGDMTGYTVNQIMKSRWSILVHPDEIVGHGIAWKDRVRAGESCQWEARYGLSDGSYRWGIVRMLPIKANTERANILQWLTVTIDIDDQRRAVQLKSNFLANMSHELRTPFSGILGMLSLLKDSSGLSDEQFEFVDMAKASCEMLIRIVDDLLNFSKLEADKVTLEYIPLCFEEILGDVCDLLVPLASRKGLELIILLDNTLPVQLIGDPDRMNVVIKYWHEIRKRETIPANKPPQSVLDILTGKCRLDYYNTSGVEQLRRKVALESDGSHLGDEVSLHCSVTDQGIGMTPEEQKMLFVSFQQTDSGTTRKYGGTGLGLSICAQLIAHMNGKIVVDSEKGKGSTFTFTAKLTTMTEQDKAEHPAENARIQECRVVLEKRVTALKDKRILILSPNTYLREQLKQTIGEQVQFMEFDSVDSAIEARAIGVLCDSEEGCPELADASSSHSGSEEEEEAEDCLPVTQAERTCKGSVASAGQCQSQEQNLSKAPQSNNEQEKLKQSCKGQSGQGGGNCQKNQPATSTTTCNSNTPSPCSGKTCSQDEQKPSGSPCSKDPSKKGDSPCKGKSSETSPDLPQIEQFDFILVDHVLDSAELDCIHPSPRVAYVLLLAPTTETLRWILPPATEKRYDANLDETESEQVDVGGRGRIRQSSEMDFAARAMGRVHSASYMSKIDHSISVSAPIAPAKAPICAGVKSLAAGHSTSGDASNATAATATKVAGLTRLPSQLFRRRKNGVSHQGHVRKVLSNSKQPSFQVVRMIKPVRRMKLLQIMSNALMQHEHRQSHPEEYTEEDEDDRWPTGARLTELDEDDSSMGEEYNRSRRGSYVSTPTSSAYSTPAAPSSPMSDSSSSRPSPSKTLKRQRSNLALTGEDSSAQSDSTKPDERPLPKSARLTTKSSTAAAAAAAAGRKKGKSRVRSRDMDMDQDNDVRKRARSNDALSLLLSPRQLNMCQGINVLVAEDDFVSQKILEKQLTKLGMNVVIANNGQEAVNQWLAAERGHYTIAIFDHHMPIMDGLAATRMIRSLEAEHKAEEEERRKLNPNNDDDAAHKDQSTHGEGSASSGIFKPNRNPNRIPIVGLSADIQHATKEKCIKAGMDEYMTKPLLTQGLAILIQRYCCE</sequence>
<dbReference type="SUPFAM" id="SSF52172">
    <property type="entry name" value="CheY-like"/>
    <property type="match status" value="1"/>
</dbReference>
<dbReference type="InterPro" id="IPR036097">
    <property type="entry name" value="HisK_dim/P_sf"/>
</dbReference>
<dbReference type="GO" id="GO:0006355">
    <property type="term" value="P:regulation of DNA-templated transcription"/>
    <property type="evidence" value="ECO:0007669"/>
    <property type="project" value="InterPro"/>
</dbReference>
<feature type="region of interest" description="Disordered" evidence="6">
    <location>
        <begin position="3448"/>
        <end position="3489"/>
    </location>
</feature>
<dbReference type="Pfam" id="PF13191">
    <property type="entry name" value="AAA_16"/>
    <property type="match status" value="1"/>
</dbReference>
<dbReference type="Pfam" id="PF01590">
    <property type="entry name" value="GAF"/>
    <property type="match status" value="1"/>
</dbReference>
<dbReference type="Pfam" id="PF00072">
    <property type="entry name" value="Response_reg"/>
    <property type="match status" value="1"/>
</dbReference>
<dbReference type="STRING" id="1314771.A0A197JQ57"/>
<dbReference type="InterPro" id="IPR036890">
    <property type="entry name" value="HATPase_C_sf"/>
</dbReference>
<dbReference type="PROSITE" id="PS50109">
    <property type="entry name" value="HIS_KIN"/>
    <property type="match status" value="1"/>
</dbReference>
<dbReference type="InterPro" id="IPR029016">
    <property type="entry name" value="GAF-like_dom_sf"/>
</dbReference>
<proteinExistence type="predicted"/>
<dbReference type="PRINTS" id="PR00344">
    <property type="entry name" value="BCTRLSENSOR"/>
</dbReference>
<dbReference type="InterPro" id="IPR004358">
    <property type="entry name" value="Sig_transdc_His_kin-like_C"/>
</dbReference>
<dbReference type="InterPro" id="IPR005467">
    <property type="entry name" value="His_kinase_dom"/>
</dbReference>
<dbReference type="Gene3D" id="3.40.50.2300">
    <property type="match status" value="1"/>
</dbReference>
<dbReference type="GO" id="GO:0000155">
    <property type="term" value="F:phosphorelay sensor kinase activity"/>
    <property type="evidence" value="ECO:0007669"/>
    <property type="project" value="InterPro"/>
</dbReference>
<keyword evidence="2" id="KW-0808">Transferase</keyword>
<dbReference type="InterPro" id="IPR011009">
    <property type="entry name" value="Kinase-like_dom_sf"/>
</dbReference>
<feature type="compositionally biased region" description="Basic and acidic residues" evidence="6">
    <location>
        <begin position="2973"/>
        <end position="2986"/>
    </location>
</feature>
<dbReference type="CDD" id="cd17546">
    <property type="entry name" value="REC_hyHK_CKI1_RcsC-like"/>
    <property type="match status" value="1"/>
</dbReference>
<feature type="region of interest" description="Disordered" evidence="6">
    <location>
        <begin position="282"/>
        <end position="358"/>
    </location>
</feature>
<dbReference type="SMART" id="SM00388">
    <property type="entry name" value="HisKA"/>
    <property type="match status" value="1"/>
</dbReference>
<feature type="region of interest" description="Disordered" evidence="6">
    <location>
        <begin position="2857"/>
        <end position="2880"/>
    </location>
</feature>
<feature type="compositionally biased region" description="Low complexity" evidence="6">
    <location>
        <begin position="322"/>
        <end position="342"/>
    </location>
</feature>
<evidence type="ECO:0008006" key="12">
    <source>
        <dbReference type="Google" id="ProtNLM"/>
    </source>
</evidence>
<protein>
    <recommendedName>
        <fullName evidence="12">Protein kinase domain-containing protein</fullName>
    </recommendedName>
</protein>
<dbReference type="Gene3D" id="3.30.450.20">
    <property type="entry name" value="PAS domain"/>
    <property type="match status" value="1"/>
</dbReference>
<accession>A0A197JQ57</accession>
<dbReference type="SUPFAM" id="SSF55874">
    <property type="entry name" value="ATPase domain of HSP90 chaperone/DNA topoisomerase II/histidine kinase"/>
    <property type="match status" value="1"/>
</dbReference>
<feature type="compositionally biased region" description="Polar residues" evidence="6">
    <location>
        <begin position="2899"/>
        <end position="2913"/>
    </location>
</feature>
<dbReference type="SUPFAM" id="SSF55781">
    <property type="entry name" value="GAF domain-like"/>
    <property type="match status" value="1"/>
</dbReference>
<feature type="domain" description="Response regulatory" evidence="8">
    <location>
        <begin position="3374"/>
        <end position="3536"/>
    </location>
</feature>
<dbReference type="Pfam" id="PF00989">
    <property type="entry name" value="PAS"/>
    <property type="match status" value="1"/>
</dbReference>
<feature type="domain" description="PAS" evidence="9">
    <location>
        <begin position="2390"/>
        <end position="2446"/>
    </location>
</feature>
<feature type="compositionally biased region" description="Basic and acidic residues" evidence="6">
    <location>
        <begin position="3197"/>
        <end position="3207"/>
    </location>
</feature>
<feature type="region of interest" description="Disordered" evidence="6">
    <location>
        <begin position="480"/>
        <end position="500"/>
    </location>
</feature>
<feature type="compositionally biased region" description="Low complexity" evidence="6">
    <location>
        <begin position="2933"/>
        <end position="2954"/>
    </location>
</feature>
<dbReference type="InterPro" id="IPR041664">
    <property type="entry name" value="AAA_16"/>
</dbReference>
<dbReference type="InterPro" id="IPR003018">
    <property type="entry name" value="GAF"/>
</dbReference>
<dbReference type="NCBIfam" id="TIGR00229">
    <property type="entry name" value="sensory_box"/>
    <property type="match status" value="1"/>
</dbReference>
<feature type="compositionally biased region" description="Basic and acidic residues" evidence="6">
    <location>
        <begin position="3336"/>
        <end position="3349"/>
    </location>
</feature>
<gene>
    <name evidence="10" type="ORF">K457DRAFT_684347</name>
</gene>
<dbReference type="SUPFAM" id="SSF47384">
    <property type="entry name" value="Homodimeric domain of signal transducing histidine kinase"/>
    <property type="match status" value="1"/>
</dbReference>
<keyword evidence="11" id="KW-1185">Reference proteome</keyword>
<dbReference type="EMBL" id="KV442065">
    <property type="protein sequence ID" value="OAQ26596.1"/>
    <property type="molecule type" value="Genomic_DNA"/>
</dbReference>
<dbReference type="InterPro" id="IPR001789">
    <property type="entry name" value="Sig_transdc_resp-reg_receiver"/>
</dbReference>
<feature type="compositionally biased region" description="Polar residues" evidence="6">
    <location>
        <begin position="307"/>
        <end position="320"/>
    </location>
</feature>
<evidence type="ECO:0000256" key="3">
    <source>
        <dbReference type="ARBA" id="ARBA00022777"/>
    </source>
</evidence>
<dbReference type="CDD" id="cd00082">
    <property type="entry name" value="HisKA"/>
    <property type="match status" value="1"/>
</dbReference>
<dbReference type="SMART" id="SM00091">
    <property type="entry name" value="PAS"/>
    <property type="match status" value="1"/>
</dbReference>
<dbReference type="OrthoDB" id="60033at2759"/>
<feature type="compositionally biased region" description="Polar residues" evidence="6">
    <location>
        <begin position="3283"/>
        <end position="3298"/>
    </location>
</feature>
<dbReference type="InterPro" id="IPR013767">
    <property type="entry name" value="PAS_fold"/>
</dbReference>
<evidence type="ECO:0000256" key="1">
    <source>
        <dbReference type="ARBA" id="ARBA00022553"/>
    </source>
</evidence>
<dbReference type="PANTHER" id="PTHR45339">
    <property type="entry name" value="HYBRID SIGNAL TRANSDUCTION HISTIDINE KINASE J"/>
    <property type="match status" value="1"/>
</dbReference>
<feature type="compositionally biased region" description="Low complexity" evidence="6">
    <location>
        <begin position="3247"/>
        <end position="3275"/>
    </location>
</feature>
<dbReference type="InterPro" id="IPR003594">
    <property type="entry name" value="HATPase_dom"/>
</dbReference>
<keyword evidence="3" id="KW-0418">Kinase</keyword>
<feature type="compositionally biased region" description="Low complexity" evidence="6">
    <location>
        <begin position="1423"/>
        <end position="1441"/>
    </location>
</feature>
<feature type="region of interest" description="Disordered" evidence="6">
    <location>
        <begin position="1034"/>
        <end position="1066"/>
    </location>
</feature>
<feature type="compositionally biased region" description="Polar residues" evidence="6">
    <location>
        <begin position="176"/>
        <end position="187"/>
    </location>
</feature>
<dbReference type="InterPro" id="IPR011006">
    <property type="entry name" value="CheY-like_superfamily"/>
</dbReference>
<keyword evidence="1 5" id="KW-0597">Phosphoprotein</keyword>
<dbReference type="Proteomes" id="UP000078512">
    <property type="component" value="Unassembled WGS sequence"/>
</dbReference>
<keyword evidence="4" id="KW-0902">Two-component regulatory system</keyword>
<feature type="region of interest" description="Disordered" evidence="6">
    <location>
        <begin position="3197"/>
        <end position="3351"/>
    </location>
</feature>
<dbReference type="Gene3D" id="3.30.450.40">
    <property type="match status" value="1"/>
</dbReference>
<feature type="region of interest" description="Disordered" evidence="6">
    <location>
        <begin position="1"/>
        <end position="44"/>
    </location>
</feature>
<dbReference type="Gene3D" id="1.10.510.10">
    <property type="entry name" value="Transferase(Phosphotransferase) domain 1"/>
    <property type="match status" value="1"/>
</dbReference>
<dbReference type="PANTHER" id="PTHR45339:SF1">
    <property type="entry name" value="HYBRID SIGNAL TRANSDUCTION HISTIDINE KINASE J"/>
    <property type="match status" value="1"/>
</dbReference>